<feature type="region of interest" description="Disordered" evidence="1">
    <location>
        <begin position="91"/>
        <end position="147"/>
    </location>
</feature>
<evidence type="ECO:0000313" key="4">
    <source>
        <dbReference type="Proteomes" id="UP001595847"/>
    </source>
</evidence>
<dbReference type="Proteomes" id="UP001595847">
    <property type="component" value="Unassembled WGS sequence"/>
</dbReference>
<evidence type="ECO:0000259" key="2">
    <source>
        <dbReference type="Pfam" id="PF13581"/>
    </source>
</evidence>
<dbReference type="EMBL" id="JBHSBH010000015">
    <property type="protein sequence ID" value="MFC3998735.1"/>
    <property type="molecule type" value="Genomic_DNA"/>
</dbReference>
<proteinExistence type="predicted"/>
<feature type="domain" description="Histidine kinase/HSP90-like ATPase" evidence="2">
    <location>
        <begin position="25"/>
        <end position="132"/>
    </location>
</feature>
<accession>A0ABV8FRK6</accession>
<keyword evidence="3" id="KW-0547">Nucleotide-binding</keyword>
<feature type="compositionally biased region" description="Low complexity" evidence="1">
    <location>
        <begin position="135"/>
        <end position="147"/>
    </location>
</feature>
<reference evidence="4" key="1">
    <citation type="journal article" date="2019" name="Int. J. Syst. Evol. Microbiol.">
        <title>The Global Catalogue of Microorganisms (GCM) 10K type strain sequencing project: providing services to taxonomists for standard genome sequencing and annotation.</title>
        <authorList>
            <consortium name="The Broad Institute Genomics Platform"/>
            <consortium name="The Broad Institute Genome Sequencing Center for Infectious Disease"/>
            <person name="Wu L."/>
            <person name="Ma J."/>
        </authorList>
    </citation>
    <scope>NUCLEOTIDE SEQUENCE [LARGE SCALE GENOMIC DNA]</scope>
    <source>
        <strain evidence="4">TBRC 1826</strain>
    </source>
</reference>
<keyword evidence="3" id="KW-0067">ATP-binding</keyword>
<dbReference type="RefSeq" id="WP_378536803.1">
    <property type="nucleotide sequence ID" value="NZ_JBHSBH010000015.1"/>
</dbReference>
<evidence type="ECO:0000313" key="3">
    <source>
        <dbReference type="EMBL" id="MFC3998735.1"/>
    </source>
</evidence>
<keyword evidence="4" id="KW-1185">Reference proteome</keyword>
<name>A0ABV8FRK6_9ACTN</name>
<organism evidence="3 4">
    <name type="scientific">Nocardiopsis sediminis</name>
    <dbReference type="NCBI Taxonomy" id="1778267"/>
    <lineage>
        <taxon>Bacteria</taxon>
        <taxon>Bacillati</taxon>
        <taxon>Actinomycetota</taxon>
        <taxon>Actinomycetes</taxon>
        <taxon>Streptosporangiales</taxon>
        <taxon>Nocardiopsidaceae</taxon>
        <taxon>Nocardiopsis</taxon>
    </lineage>
</organism>
<dbReference type="Gene3D" id="3.30.565.10">
    <property type="entry name" value="Histidine kinase-like ATPase, C-terminal domain"/>
    <property type="match status" value="1"/>
</dbReference>
<dbReference type="InterPro" id="IPR003594">
    <property type="entry name" value="HATPase_dom"/>
</dbReference>
<dbReference type="InterPro" id="IPR036890">
    <property type="entry name" value="HATPase_C_sf"/>
</dbReference>
<dbReference type="Pfam" id="PF13581">
    <property type="entry name" value="HATPase_c_2"/>
    <property type="match status" value="1"/>
</dbReference>
<comment type="caution">
    <text evidence="3">The sequence shown here is derived from an EMBL/GenBank/DDBJ whole genome shotgun (WGS) entry which is preliminary data.</text>
</comment>
<dbReference type="GO" id="GO:0005524">
    <property type="term" value="F:ATP binding"/>
    <property type="evidence" value="ECO:0007669"/>
    <property type="project" value="UniProtKB-KW"/>
</dbReference>
<sequence>MSKFNTHVQDEVMAVAYTRTFPGWEDQIRQARHWTERVLATHSAFGIPDDTVAAAVLLVSEATTNAVRHTASGRGGVFTLRLEVGRGRIAGPRLTAGDEEDPGSFGGKHEARPRFARGRASFGPRGRGVPLLPTGGWPSGSWSGSSR</sequence>
<protein>
    <submittedName>
        <fullName evidence="3">ATP-binding protein</fullName>
    </submittedName>
</protein>
<evidence type="ECO:0000256" key="1">
    <source>
        <dbReference type="SAM" id="MobiDB-lite"/>
    </source>
</evidence>
<gene>
    <name evidence="3" type="ORF">ACFOVU_22610</name>
</gene>